<keyword evidence="2" id="KW-0999">Mitochondrion inner membrane</keyword>
<protein>
    <submittedName>
        <fullName evidence="6">Uncharacterized protein</fullName>
    </submittedName>
</protein>
<dbReference type="PANTHER" id="PTHR35308:SF10">
    <property type="entry name" value="COX VIIA-LIKE PROTEIN"/>
    <property type="match status" value="1"/>
</dbReference>
<dbReference type="PANTHER" id="PTHR35308">
    <property type="entry name" value="CYTOCHROME C OXIDASE SUBUNIT 7"/>
    <property type="match status" value="1"/>
</dbReference>
<accession>A0A5D2H6G9</accession>
<evidence type="ECO:0000313" key="6">
    <source>
        <dbReference type="EMBL" id="TYH25126.1"/>
    </source>
</evidence>
<keyword evidence="7" id="KW-1185">Reference proteome</keyword>
<evidence type="ECO:0000256" key="1">
    <source>
        <dbReference type="ARBA" id="ARBA00004273"/>
    </source>
</evidence>
<evidence type="ECO:0000256" key="2">
    <source>
        <dbReference type="ARBA" id="ARBA00022792"/>
    </source>
</evidence>
<evidence type="ECO:0000256" key="3">
    <source>
        <dbReference type="ARBA" id="ARBA00023128"/>
    </source>
</evidence>
<evidence type="ECO:0000256" key="4">
    <source>
        <dbReference type="ARBA" id="ARBA00023136"/>
    </source>
</evidence>
<keyword evidence="5" id="KW-1133">Transmembrane helix</keyword>
<keyword evidence="4 5" id="KW-0472">Membrane</keyword>
<reference evidence="6 7" key="1">
    <citation type="submission" date="2019-06" db="EMBL/GenBank/DDBJ databases">
        <title>WGS assembly of Gossypium darwinii.</title>
        <authorList>
            <person name="Chen Z.J."/>
            <person name="Sreedasyam A."/>
            <person name="Ando A."/>
            <person name="Song Q."/>
            <person name="De L."/>
            <person name="Hulse-Kemp A."/>
            <person name="Ding M."/>
            <person name="Ye W."/>
            <person name="Kirkbride R."/>
            <person name="Jenkins J."/>
            <person name="Plott C."/>
            <person name="Lovell J."/>
            <person name="Lin Y.-M."/>
            <person name="Vaughn R."/>
            <person name="Liu B."/>
            <person name="Li W."/>
            <person name="Simpson S."/>
            <person name="Scheffler B."/>
            <person name="Saski C."/>
            <person name="Grover C."/>
            <person name="Hu G."/>
            <person name="Conover J."/>
            <person name="Carlson J."/>
            <person name="Shu S."/>
            <person name="Boston L."/>
            <person name="Williams M."/>
            <person name="Peterson D."/>
            <person name="Mcgee K."/>
            <person name="Jones D."/>
            <person name="Wendel J."/>
            <person name="Stelly D."/>
            <person name="Grimwood J."/>
            <person name="Schmutz J."/>
        </authorList>
    </citation>
    <scope>NUCLEOTIDE SEQUENCE [LARGE SCALE GENOMIC DNA]</scope>
    <source>
        <strain evidence="6">1808015.09</strain>
    </source>
</reference>
<dbReference type="Proteomes" id="UP000323506">
    <property type="component" value="Chromosome A03"/>
</dbReference>
<proteinExistence type="predicted"/>
<gene>
    <name evidence="6" type="ORF">ES288_A03G144300v1</name>
</gene>
<dbReference type="InterPro" id="IPR039297">
    <property type="entry name" value="COX7a"/>
</dbReference>
<keyword evidence="3" id="KW-0496">Mitochondrion</keyword>
<sequence length="66" mass="7598">MSEAPFRHREKLIEYQKYFQGIHKHTYLKGPYDKITSVAIPAALAASSLFLIMKIYNMSHGIGKKE</sequence>
<dbReference type="EMBL" id="CM017690">
    <property type="protein sequence ID" value="TYH25126.1"/>
    <property type="molecule type" value="Genomic_DNA"/>
</dbReference>
<dbReference type="GO" id="GO:0005743">
    <property type="term" value="C:mitochondrial inner membrane"/>
    <property type="evidence" value="ECO:0007669"/>
    <property type="project" value="UniProtKB-SubCell"/>
</dbReference>
<comment type="subcellular location">
    <subcellularLocation>
        <location evidence="1">Mitochondrion inner membrane</location>
    </subcellularLocation>
</comment>
<evidence type="ECO:0000256" key="5">
    <source>
        <dbReference type="SAM" id="Phobius"/>
    </source>
</evidence>
<name>A0A5D2H6G9_GOSDA</name>
<evidence type="ECO:0000313" key="7">
    <source>
        <dbReference type="Proteomes" id="UP000323506"/>
    </source>
</evidence>
<dbReference type="AlphaFoldDB" id="A0A5D2H6G9"/>
<organism evidence="6 7">
    <name type="scientific">Gossypium darwinii</name>
    <name type="common">Darwin's cotton</name>
    <name type="synonym">Gossypium barbadense var. darwinii</name>
    <dbReference type="NCBI Taxonomy" id="34276"/>
    <lineage>
        <taxon>Eukaryota</taxon>
        <taxon>Viridiplantae</taxon>
        <taxon>Streptophyta</taxon>
        <taxon>Embryophyta</taxon>
        <taxon>Tracheophyta</taxon>
        <taxon>Spermatophyta</taxon>
        <taxon>Magnoliopsida</taxon>
        <taxon>eudicotyledons</taxon>
        <taxon>Gunneridae</taxon>
        <taxon>Pentapetalae</taxon>
        <taxon>rosids</taxon>
        <taxon>malvids</taxon>
        <taxon>Malvales</taxon>
        <taxon>Malvaceae</taxon>
        <taxon>Malvoideae</taxon>
        <taxon>Gossypium</taxon>
    </lineage>
</organism>
<keyword evidence="5" id="KW-0812">Transmembrane</keyword>
<feature type="transmembrane region" description="Helical" evidence="5">
    <location>
        <begin position="35"/>
        <end position="56"/>
    </location>
</feature>
<dbReference type="Pfam" id="PF02238">
    <property type="entry name" value="COX7a"/>
    <property type="match status" value="1"/>
</dbReference>